<proteinExistence type="inferred from homology"/>
<dbReference type="AlphaFoldDB" id="A0A2N3I3J0"/>
<dbReference type="InterPro" id="IPR023296">
    <property type="entry name" value="Glyco_hydro_beta-prop_sf"/>
</dbReference>
<dbReference type="RefSeq" id="WP_101259969.1">
    <property type="nucleotide sequence ID" value="NZ_MVDD01000002.1"/>
</dbReference>
<dbReference type="PANTHER" id="PTHR34106">
    <property type="entry name" value="GLYCOSIDASE"/>
    <property type="match status" value="1"/>
</dbReference>
<keyword evidence="1" id="KW-0328">Glycosyltransferase</keyword>
<dbReference type="Pfam" id="PF04041">
    <property type="entry name" value="Glyco_hydro_130"/>
    <property type="match status" value="2"/>
</dbReference>
<dbReference type="PANTHER" id="PTHR34106:SF5">
    <property type="entry name" value="GLYCOSIDASE"/>
    <property type="match status" value="1"/>
</dbReference>
<evidence type="ECO:0000256" key="3">
    <source>
        <dbReference type="ARBA" id="ARBA00024356"/>
    </source>
</evidence>
<evidence type="ECO:0000256" key="1">
    <source>
        <dbReference type="ARBA" id="ARBA00022676"/>
    </source>
</evidence>
<gene>
    <name evidence="4" type="ORF">BZG02_03190</name>
</gene>
<comment type="caution">
    <text evidence="4">The sequence shown here is derived from an EMBL/GenBank/DDBJ whole genome shotgun (WGS) entry which is preliminary data.</text>
</comment>
<reference evidence="4 5" key="1">
    <citation type="journal article" date="2017" name="Front. Microbiol.">
        <title>Labilibaculum manganireducens gen. nov., sp. nov. and Labilibaculum filiforme sp. nov., Novel Bacteroidetes Isolated from Subsurface Sediments of the Baltic Sea.</title>
        <authorList>
            <person name="Vandieken V."/>
            <person name="Marshall I.P."/>
            <person name="Niemann H."/>
            <person name="Engelen B."/>
            <person name="Cypionka H."/>
        </authorList>
    </citation>
    <scope>NUCLEOTIDE SEQUENCE [LARGE SCALE GENOMIC DNA]</scope>
    <source>
        <strain evidence="4 5">59.16B</strain>
    </source>
</reference>
<dbReference type="Proteomes" id="UP000233535">
    <property type="component" value="Unassembled WGS sequence"/>
</dbReference>
<evidence type="ECO:0000313" key="4">
    <source>
        <dbReference type="EMBL" id="PKQ64872.1"/>
    </source>
</evidence>
<name>A0A2N3I3J0_9BACT</name>
<dbReference type="GO" id="GO:0016798">
    <property type="term" value="F:hydrolase activity, acting on glycosyl bonds"/>
    <property type="evidence" value="ECO:0007669"/>
    <property type="project" value="UniProtKB-KW"/>
</dbReference>
<comment type="similarity">
    <text evidence="3">Belongs to the glycosyl hydrolase 130 family.</text>
</comment>
<dbReference type="OrthoDB" id="9775877at2"/>
<keyword evidence="4" id="KW-0378">Hydrolase</keyword>
<accession>A0A2N3I3J0</accession>
<evidence type="ECO:0000313" key="5">
    <source>
        <dbReference type="Proteomes" id="UP000233535"/>
    </source>
</evidence>
<dbReference type="EMBL" id="MVDD01000002">
    <property type="protein sequence ID" value="PKQ64872.1"/>
    <property type="molecule type" value="Genomic_DNA"/>
</dbReference>
<dbReference type="SUPFAM" id="SSF75005">
    <property type="entry name" value="Arabinanase/levansucrase/invertase"/>
    <property type="match status" value="1"/>
</dbReference>
<keyword evidence="5" id="KW-1185">Reference proteome</keyword>
<keyword evidence="4" id="KW-0326">Glycosidase</keyword>
<protein>
    <submittedName>
        <fullName evidence="4">Glycosidase</fullName>
    </submittedName>
</protein>
<dbReference type="GO" id="GO:0016757">
    <property type="term" value="F:glycosyltransferase activity"/>
    <property type="evidence" value="ECO:0007669"/>
    <property type="project" value="UniProtKB-KW"/>
</dbReference>
<dbReference type="Gene3D" id="2.115.10.20">
    <property type="entry name" value="Glycosyl hydrolase domain, family 43"/>
    <property type="match status" value="1"/>
</dbReference>
<keyword evidence="2" id="KW-0808">Transferase</keyword>
<dbReference type="CDD" id="cd18614">
    <property type="entry name" value="GH130"/>
    <property type="match status" value="1"/>
</dbReference>
<evidence type="ECO:0000256" key="2">
    <source>
        <dbReference type="ARBA" id="ARBA00022679"/>
    </source>
</evidence>
<dbReference type="InterPro" id="IPR007184">
    <property type="entry name" value="Mannoside_phosphorylase"/>
</dbReference>
<dbReference type="PIRSF" id="PIRSF016202">
    <property type="entry name" value="PH1107"/>
    <property type="match status" value="1"/>
</dbReference>
<organism evidence="4 5">
    <name type="scientific">Labilibaculum filiforme</name>
    <dbReference type="NCBI Taxonomy" id="1940526"/>
    <lineage>
        <taxon>Bacteria</taxon>
        <taxon>Pseudomonadati</taxon>
        <taxon>Bacteroidota</taxon>
        <taxon>Bacteroidia</taxon>
        <taxon>Marinilabiliales</taxon>
        <taxon>Marinifilaceae</taxon>
        <taxon>Labilibaculum</taxon>
    </lineage>
</organism>
<sequence length="337" mass="38055">MKLIKHPNNPILKPHATNYWENLVVCNPGVWYENGKFTMLYRAAGDDEQHYIRMGTAVSEDGVNFDRVSDEPSFGPSVDGPDQGGVEDPRIVKFGDEFYVTYAFRPHYPGQYWKFAHDVILLPEVGSDSPAVMRDNIANSGLAVTKDFKNWRRLGRVTETNLDDRDVILFPEKINGKYAMLHRPKQWVGAEYGCETPAVWIRFSDDLMVWNEPSTLLIAGIKGTWEEKVGGSTPPLRTDEGWLVIYHGVENGGQGHYRVGVALLDLEDPTKVIARASDWIMQPEHDYEMEGFYKGCVFPTGNVIVDDTLYVYYGAADKYVGLATCSVKEILEFVKKG</sequence>